<dbReference type="SUPFAM" id="SSF48452">
    <property type="entry name" value="TPR-like"/>
    <property type="match status" value="1"/>
</dbReference>
<dbReference type="SMART" id="SM00028">
    <property type="entry name" value="TPR"/>
    <property type="match status" value="3"/>
</dbReference>
<dbReference type="RefSeq" id="WP_188616655.1">
    <property type="nucleotide sequence ID" value="NZ_BMLV01000001.1"/>
</dbReference>
<feature type="repeat" description="TPR" evidence="1">
    <location>
        <begin position="181"/>
        <end position="214"/>
    </location>
</feature>
<dbReference type="SUPFAM" id="SSF46894">
    <property type="entry name" value="C-terminal effector domain of the bipartite response regulators"/>
    <property type="match status" value="1"/>
</dbReference>
<keyword evidence="2" id="KW-0812">Transmembrane</keyword>
<gene>
    <name evidence="3" type="ORF">GCM10010992_06630</name>
</gene>
<comment type="caution">
    <text evidence="3">The sequence shown here is derived from an EMBL/GenBank/DDBJ whole genome shotgun (WGS) entry which is preliminary data.</text>
</comment>
<dbReference type="Gene3D" id="1.25.40.10">
    <property type="entry name" value="Tetratricopeptide repeat domain"/>
    <property type="match status" value="1"/>
</dbReference>
<evidence type="ECO:0008006" key="5">
    <source>
        <dbReference type="Google" id="ProtNLM"/>
    </source>
</evidence>
<name>A0ABQ2NHG9_9FLAO</name>
<dbReference type="InterPro" id="IPR016032">
    <property type="entry name" value="Sig_transdc_resp-reg_C-effctor"/>
</dbReference>
<evidence type="ECO:0000256" key="2">
    <source>
        <dbReference type="SAM" id="Phobius"/>
    </source>
</evidence>
<organism evidence="3 4">
    <name type="scientific">Cloacibacterium rupense</name>
    <dbReference type="NCBI Taxonomy" id="517423"/>
    <lineage>
        <taxon>Bacteria</taxon>
        <taxon>Pseudomonadati</taxon>
        <taxon>Bacteroidota</taxon>
        <taxon>Flavobacteriia</taxon>
        <taxon>Flavobacteriales</taxon>
        <taxon>Weeksellaceae</taxon>
    </lineage>
</organism>
<evidence type="ECO:0000313" key="3">
    <source>
        <dbReference type="EMBL" id="GGP02400.1"/>
    </source>
</evidence>
<dbReference type="PROSITE" id="PS50005">
    <property type="entry name" value="TPR"/>
    <property type="match status" value="2"/>
</dbReference>
<evidence type="ECO:0000313" key="4">
    <source>
        <dbReference type="Proteomes" id="UP000620064"/>
    </source>
</evidence>
<dbReference type="EMBL" id="BMLV01000001">
    <property type="protein sequence ID" value="GGP02400.1"/>
    <property type="molecule type" value="Genomic_DNA"/>
</dbReference>
<feature type="repeat" description="TPR" evidence="1">
    <location>
        <begin position="142"/>
        <end position="175"/>
    </location>
</feature>
<sequence length="572" mass="67904">MPNRIFLFLVFLSNVLYADLPHEYFIELNLKLSKAINHKNVINEIRKEEFQKFKNTGNEDYLLAFKYASLYFYDLKKNGVQFFITSNEVLKLNNGKYPIITTEANNSIANYLEGFSSEISLKYINEAIANELQYNKKSNLIPHLYHLKGKLYFNLKEYNQALYFFRLALSHYKSSDYLYISSMHNNFGLVFAKQKQYKKSIEEFEKSLSYLPKIQNITEEVLDFKYLVYSNLGEVYYDLSDRKNTLYNWGKVLDYLKLNPQKVNERSALIFNLYHCYSNQSLLRERDDLIIFLKKVYESNIEHNDEFKKVFASILLDYSFKMGNVSDAEFYAQKLNDLNEKNAHLKKEQFAEISNLLNKNIIENVNQKFDYQVERQNRKIFWMSFTFFLIIVIFVATYILLYNKRKKDKQLFVSKNLISEQQKKLMEQDLLIKNEKIKNLHLNLNLKQETEKVFLDKIKKVRKSDAENAEQVLRELYFDMNNLIGIDKKSIGFSDESSAENKQFIKLLSDKYPFLNEQELQFCVYFRLDLSAKEISVLEKITDGSVRVYKSKIKSKLGLKKDESLIEFLKSI</sequence>
<keyword evidence="2" id="KW-0472">Membrane</keyword>
<feature type="transmembrane region" description="Helical" evidence="2">
    <location>
        <begin position="380"/>
        <end position="401"/>
    </location>
</feature>
<protein>
    <recommendedName>
        <fullName evidence="5">Tetratricopeptide repeat-containing protein</fullName>
    </recommendedName>
</protein>
<proteinExistence type="predicted"/>
<accession>A0ABQ2NHG9</accession>
<keyword evidence="1" id="KW-0802">TPR repeat</keyword>
<dbReference type="InterPro" id="IPR011990">
    <property type="entry name" value="TPR-like_helical_dom_sf"/>
</dbReference>
<evidence type="ECO:0000256" key="1">
    <source>
        <dbReference type="PROSITE-ProRule" id="PRU00339"/>
    </source>
</evidence>
<reference evidence="4" key="1">
    <citation type="journal article" date="2019" name="Int. J. Syst. Evol. Microbiol.">
        <title>The Global Catalogue of Microorganisms (GCM) 10K type strain sequencing project: providing services to taxonomists for standard genome sequencing and annotation.</title>
        <authorList>
            <consortium name="The Broad Institute Genomics Platform"/>
            <consortium name="The Broad Institute Genome Sequencing Center for Infectious Disease"/>
            <person name="Wu L."/>
            <person name="Ma J."/>
        </authorList>
    </citation>
    <scope>NUCLEOTIDE SEQUENCE [LARGE SCALE GENOMIC DNA]</scope>
    <source>
        <strain evidence="4">CGMCC 1.7656</strain>
    </source>
</reference>
<dbReference type="InterPro" id="IPR019734">
    <property type="entry name" value="TPR_rpt"/>
</dbReference>
<dbReference type="Proteomes" id="UP000620064">
    <property type="component" value="Unassembled WGS sequence"/>
</dbReference>
<keyword evidence="4" id="KW-1185">Reference proteome</keyword>
<keyword evidence="2" id="KW-1133">Transmembrane helix</keyword>